<keyword evidence="2" id="KW-1185">Reference proteome</keyword>
<proteinExistence type="predicted"/>
<protein>
    <submittedName>
        <fullName evidence="1">Endonuclease/exonuclease/phosphatase</fullName>
    </submittedName>
</protein>
<feature type="non-terminal residue" evidence="1">
    <location>
        <position position="237"/>
    </location>
</feature>
<comment type="caution">
    <text evidence="1">The sequence shown here is derived from an EMBL/GenBank/DDBJ whole genome shotgun (WGS) entry which is preliminary data.</text>
</comment>
<sequence>SPATHEIAQVQGAGAATPLSGQTVRVEGVVTADFQRTDQLSGFFVQDPAPDDDPDTSDGIFVYNRSADVNVGDRVLVTGRAIEYQGLTELSPVTAVDVCGTARPIRPANVELPLDRATESYEGMLVRYTQPLTATETYQLGRYGELTASADGRLFQPTEGRGSTQAENDARRILIDDGSNVQNPDTVPFTDPHAVRIGDKTWNLTGVLSYGFGLYRLQPTTETRFARTNPRAPRPAH</sequence>
<keyword evidence="1" id="KW-0255">Endonuclease</keyword>
<dbReference type="EMBL" id="JBHTIR010002195">
    <property type="protein sequence ID" value="MFD0853474.1"/>
    <property type="molecule type" value="Genomic_DNA"/>
</dbReference>
<evidence type="ECO:0000313" key="1">
    <source>
        <dbReference type="EMBL" id="MFD0853474.1"/>
    </source>
</evidence>
<dbReference type="PANTHER" id="PTHR42834:SF1">
    <property type="entry name" value="ENDONUCLEASE_EXONUCLEASE_PHOSPHATASE FAMILY PROTEIN (AFU_ORTHOLOGUE AFUA_3G09210)"/>
    <property type="match status" value="1"/>
</dbReference>
<accession>A0ABW3CIR3</accession>
<dbReference type="CDD" id="cd04486">
    <property type="entry name" value="YhcR_OBF_like"/>
    <property type="match status" value="1"/>
</dbReference>
<dbReference type="Proteomes" id="UP001597083">
    <property type="component" value="Unassembled WGS sequence"/>
</dbReference>
<dbReference type="GO" id="GO:0004519">
    <property type="term" value="F:endonuclease activity"/>
    <property type="evidence" value="ECO:0007669"/>
    <property type="project" value="UniProtKB-KW"/>
</dbReference>
<keyword evidence="1" id="KW-0540">Nuclease</keyword>
<feature type="non-terminal residue" evidence="1">
    <location>
        <position position="1"/>
    </location>
</feature>
<evidence type="ECO:0000313" key="2">
    <source>
        <dbReference type="Proteomes" id="UP001597083"/>
    </source>
</evidence>
<dbReference type="PANTHER" id="PTHR42834">
    <property type="entry name" value="ENDONUCLEASE/EXONUCLEASE/PHOSPHATASE FAMILY PROTEIN (AFU_ORTHOLOGUE AFUA_3G09210)"/>
    <property type="match status" value="1"/>
</dbReference>
<organism evidence="1 2">
    <name type="scientific">Actinomadura adrarensis</name>
    <dbReference type="NCBI Taxonomy" id="1819600"/>
    <lineage>
        <taxon>Bacteria</taxon>
        <taxon>Bacillati</taxon>
        <taxon>Actinomycetota</taxon>
        <taxon>Actinomycetes</taxon>
        <taxon>Streptosporangiales</taxon>
        <taxon>Thermomonosporaceae</taxon>
        <taxon>Actinomadura</taxon>
    </lineage>
</organism>
<gene>
    <name evidence="1" type="ORF">ACFQ07_14645</name>
</gene>
<keyword evidence="1" id="KW-0378">Hydrolase</keyword>
<name>A0ABW3CIR3_9ACTN</name>
<reference evidence="2" key="1">
    <citation type="journal article" date="2019" name="Int. J. Syst. Evol. Microbiol.">
        <title>The Global Catalogue of Microorganisms (GCM) 10K type strain sequencing project: providing services to taxonomists for standard genome sequencing and annotation.</title>
        <authorList>
            <consortium name="The Broad Institute Genomics Platform"/>
            <consortium name="The Broad Institute Genome Sequencing Center for Infectious Disease"/>
            <person name="Wu L."/>
            <person name="Ma J."/>
        </authorList>
    </citation>
    <scope>NUCLEOTIDE SEQUENCE [LARGE SCALE GENOMIC DNA]</scope>
    <source>
        <strain evidence="2">JCM 31696</strain>
    </source>
</reference>